<accession>A0A0T9RKZ6</accession>
<evidence type="ECO:0000313" key="2">
    <source>
        <dbReference type="Proteomes" id="UP000038204"/>
    </source>
</evidence>
<dbReference type="Proteomes" id="UP000038204">
    <property type="component" value="Unassembled WGS sequence"/>
</dbReference>
<proteinExistence type="predicted"/>
<organism evidence="1 2">
    <name type="scientific">Yersinia similis</name>
    <dbReference type="NCBI Taxonomy" id="367190"/>
    <lineage>
        <taxon>Bacteria</taxon>
        <taxon>Pseudomonadati</taxon>
        <taxon>Pseudomonadota</taxon>
        <taxon>Gammaproteobacteria</taxon>
        <taxon>Enterobacterales</taxon>
        <taxon>Yersiniaceae</taxon>
        <taxon>Yersinia</taxon>
    </lineage>
</organism>
<dbReference type="AlphaFoldDB" id="A0A0T9RKZ6"/>
<dbReference type="EMBL" id="CQBK01000049">
    <property type="protein sequence ID" value="CNI69301.1"/>
    <property type="molecule type" value="Genomic_DNA"/>
</dbReference>
<gene>
    <name evidence="1" type="ORF">ERS008667_04099</name>
</gene>
<evidence type="ECO:0000313" key="1">
    <source>
        <dbReference type="EMBL" id="CNI69301.1"/>
    </source>
</evidence>
<sequence>MEALDDFLKRYGIPTNHFTIESFKGFHETFKHNVQRDPRIFNSIPACIKVEAESVSGDLIPSGEVVRYEGADSEGAFTKIGPFYLKIKR</sequence>
<name>A0A0T9RKZ6_9GAMM</name>
<protein>
    <submittedName>
        <fullName evidence="1">Uncharacterized protein</fullName>
    </submittedName>
</protein>
<reference evidence="1 2" key="1">
    <citation type="submission" date="2015-03" db="EMBL/GenBank/DDBJ databases">
        <authorList>
            <person name="Murphy D."/>
        </authorList>
    </citation>
    <scope>NUCLEOTIDE SEQUENCE [LARGE SCALE GENOMIC DNA]</scope>
    <source>
        <strain evidence="1 2">Y233</strain>
    </source>
</reference>